<dbReference type="GO" id="GO:0006508">
    <property type="term" value="P:proteolysis"/>
    <property type="evidence" value="ECO:0007669"/>
    <property type="project" value="UniProtKB-KW"/>
</dbReference>
<name>A0AAD5WP37_9PEZI</name>
<evidence type="ECO:0000256" key="10">
    <source>
        <dbReference type="SAM" id="MobiDB-lite"/>
    </source>
</evidence>
<keyword evidence="11" id="KW-0812">Transmembrane</keyword>
<dbReference type="InterPro" id="IPR024080">
    <property type="entry name" value="Neurolysin/TOP_N"/>
</dbReference>
<dbReference type="GO" id="GO:0005758">
    <property type="term" value="C:mitochondrial intermembrane space"/>
    <property type="evidence" value="ECO:0007669"/>
    <property type="project" value="TreeGrafter"/>
</dbReference>
<keyword evidence="5 9" id="KW-0479">Metal-binding</keyword>
<evidence type="ECO:0000259" key="12">
    <source>
        <dbReference type="Pfam" id="PF01432"/>
    </source>
</evidence>
<evidence type="ECO:0000256" key="7">
    <source>
        <dbReference type="ARBA" id="ARBA00022833"/>
    </source>
</evidence>
<dbReference type="InterPro" id="IPR001567">
    <property type="entry name" value="Pept_M3A_M3B_dom"/>
</dbReference>
<dbReference type="EMBL" id="JAKWBI020000492">
    <property type="protein sequence ID" value="KAJ2894488.1"/>
    <property type="molecule type" value="Genomic_DNA"/>
</dbReference>
<evidence type="ECO:0000256" key="3">
    <source>
        <dbReference type="ARBA" id="ARBA00022490"/>
    </source>
</evidence>
<dbReference type="InterPro" id="IPR024077">
    <property type="entry name" value="Neurolysin/TOP_dom2"/>
</dbReference>
<dbReference type="InterPro" id="IPR024079">
    <property type="entry name" value="MetalloPept_cat_dom_sf"/>
</dbReference>
<dbReference type="Gene3D" id="1.10.1370.10">
    <property type="entry name" value="Neurolysin, domain 3"/>
    <property type="match status" value="1"/>
</dbReference>
<dbReference type="FunFam" id="1.20.1050.40:FF:000001">
    <property type="entry name" value="Thimet oligopeptidase 1"/>
    <property type="match status" value="1"/>
</dbReference>
<protein>
    <submittedName>
        <fullName evidence="13">Peptidase family M3</fullName>
    </submittedName>
</protein>
<keyword evidence="11" id="KW-0472">Membrane</keyword>
<keyword evidence="8 9" id="KW-0482">Metalloprotease</keyword>
<comment type="similarity">
    <text evidence="2 9">Belongs to the peptidase M3 family.</text>
</comment>
<dbReference type="Gene3D" id="3.40.390.10">
    <property type="entry name" value="Collagenase (Catalytic Domain)"/>
    <property type="match status" value="1"/>
</dbReference>
<dbReference type="SUPFAM" id="SSF55486">
    <property type="entry name" value="Metalloproteases ('zincins'), catalytic domain"/>
    <property type="match status" value="1"/>
</dbReference>
<evidence type="ECO:0000256" key="4">
    <source>
        <dbReference type="ARBA" id="ARBA00022670"/>
    </source>
</evidence>
<comment type="caution">
    <text evidence="13">The sequence shown here is derived from an EMBL/GenBank/DDBJ whole genome shotgun (WGS) entry which is preliminary data.</text>
</comment>
<feature type="domain" description="Peptidase M3A/M3B catalytic" evidence="12">
    <location>
        <begin position="375"/>
        <end position="844"/>
    </location>
</feature>
<comment type="cofactor">
    <cofactor evidence="9">
        <name>Zn(2+)</name>
        <dbReference type="ChEBI" id="CHEBI:29105"/>
    </cofactor>
    <text evidence="9">Binds 1 zinc ion.</text>
</comment>
<reference evidence="13" key="1">
    <citation type="submission" date="2022-07" db="EMBL/GenBank/DDBJ databases">
        <title>Draft genome sequence of Zalerion maritima ATCC 34329, a (micro)plastics degrading marine fungus.</title>
        <authorList>
            <person name="Paco A."/>
            <person name="Goncalves M.F.M."/>
            <person name="Rocha-Santos T.A.P."/>
            <person name="Alves A."/>
        </authorList>
    </citation>
    <scope>NUCLEOTIDE SEQUENCE</scope>
    <source>
        <strain evidence="13">ATCC 34329</strain>
    </source>
</reference>
<keyword evidence="3" id="KW-0963">Cytoplasm</keyword>
<evidence type="ECO:0000256" key="11">
    <source>
        <dbReference type="SAM" id="Phobius"/>
    </source>
</evidence>
<evidence type="ECO:0000256" key="5">
    <source>
        <dbReference type="ARBA" id="ARBA00022723"/>
    </source>
</evidence>
<dbReference type="Gene3D" id="1.20.1050.40">
    <property type="entry name" value="Endopeptidase. Chain P, domain 1"/>
    <property type="match status" value="1"/>
</dbReference>
<feature type="transmembrane region" description="Helical" evidence="11">
    <location>
        <begin position="82"/>
        <end position="103"/>
    </location>
</feature>
<evidence type="ECO:0000256" key="1">
    <source>
        <dbReference type="ARBA" id="ARBA00004496"/>
    </source>
</evidence>
<dbReference type="GO" id="GO:0046872">
    <property type="term" value="F:metal ion binding"/>
    <property type="evidence" value="ECO:0007669"/>
    <property type="project" value="UniProtKB-UniRule"/>
</dbReference>
<evidence type="ECO:0000313" key="14">
    <source>
        <dbReference type="Proteomes" id="UP001201980"/>
    </source>
</evidence>
<sequence length="847" mass="95250">MTGSHCTFPSLSFSQDSQLPSFSALTTLANPVTVAPSQDQTSFPSPSSSRQPGSKAGSPSTSSPTGRRFFLSYLYPSSPRGLLLFIFFLLTSTITILAGPRFFPRIHASVFSLQARLRPPSSTATFSRFSAAVTYSTYVALTPSAAMTVPDKYKNPPQEPPVFTGTKGSIIADARKYCDTYRALLDKIVSEIPPEKATFESVTHPIAHDENEAALFVHILGFYQYVSGSEELRNASTEADKLMNEFGIECNMREDVFKLAESVNKKVDSLGLDPESARLVDKEYNNYIKYGLSIPAGPKRDRFKEIKKRLSEIQIQFQKNLNEENGGLWFTLEELKGVPKDVLEGLQKGEGENEGKIKLSFKYPDLFPTLKFALNSDTRRKVFIENENKCNENAPLFTEAIVLRDEAARLLGFPNHATFRLEDKMAKIPKTVNDFLGDLRRRLAPGGAKEVDHLLALKKKDVEARGLPFDGKYYLWDHRFYDRMMIEEEYSVDENKIAEYFPLQKCIAAMLQIFEKLMGLAFVELTPEERARLSPTGKAEDISWHEDVIIFSVWDDESEGNAFVGYLYLDLHPRPGKYGHAANFNLQPGYIKRDGTKRYPATSLVCNFSKPTATKPSLLKHGEVVTLFHELGHGIHDLTGRTKFSRFHGTNTVRDFVEAPSQMLENWCWTPGPLKELSAHYETGESIPDDLITKLISTKHVNDALFNLRQLHFGIFDMTVHSPENHEAIEKMNLSAEYNKLRAEISGLKGPEDEGNTNTWGNGQATFGHLVGGYDAGYYGYMYSLVYSTDMFFTAFKSNPMDGSVGRTYRHKVLEKGGSREEMDSLKDFLGREPNAEAFYKELGIAE</sequence>
<evidence type="ECO:0000256" key="8">
    <source>
        <dbReference type="ARBA" id="ARBA00023049"/>
    </source>
</evidence>
<organism evidence="13 14">
    <name type="scientific">Zalerion maritima</name>
    <dbReference type="NCBI Taxonomy" id="339359"/>
    <lineage>
        <taxon>Eukaryota</taxon>
        <taxon>Fungi</taxon>
        <taxon>Dikarya</taxon>
        <taxon>Ascomycota</taxon>
        <taxon>Pezizomycotina</taxon>
        <taxon>Sordariomycetes</taxon>
        <taxon>Lulworthiomycetidae</taxon>
        <taxon>Lulworthiales</taxon>
        <taxon>Lulworthiaceae</taxon>
        <taxon>Zalerion</taxon>
    </lineage>
</organism>
<dbReference type="CDD" id="cd06455">
    <property type="entry name" value="M3A_TOP"/>
    <property type="match status" value="1"/>
</dbReference>
<feature type="region of interest" description="Disordered" evidence="10">
    <location>
        <begin position="35"/>
        <end position="64"/>
    </location>
</feature>
<dbReference type="InterPro" id="IPR045090">
    <property type="entry name" value="Pept_M3A_M3B"/>
</dbReference>
<dbReference type="FunFam" id="3.40.390.10:FF:000006">
    <property type="entry name" value="Thimet oligopeptidase 1"/>
    <property type="match status" value="1"/>
</dbReference>
<keyword evidence="7 9" id="KW-0862">Zinc</keyword>
<keyword evidence="6 9" id="KW-0378">Hydrolase</keyword>
<dbReference type="Pfam" id="PF01432">
    <property type="entry name" value="Peptidase_M3"/>
    <property type="match status" value="1"/>
</dbReference>
<evidence type="ECO:0000256" key="9">
    <source>
        <dbReference type="RuleBase" id="RU003435"/>
    </source>
</evidence>
<proteinExistence type="inferred from homology"/>
<evidence type="ECO:0000256" key="6">
    <source>
        <dbReference type="ARBA" id="ARBA00022801"/>
    </source>
</evidence>
<accession>A0AAD5WP37</accession>
<keyword evidence="11" id="KW-1133">Transmembrane helix</keyword>
<comment type="subcellular location">
    <subcellularLocation>
        <location evidence="1">Cytoplasm</location>
    </subcellularLocation>
</comment>
<dbReference type="GO" id="GO:0006518">
    <property type="term" value="P:peptide metabolic process"/>
    <property type="evidence" value="ECO:0007669"/>
    <property type="project" value="TreeGrafter"/>
</dbReference>
<keyword evidence="14" id="KW-1185">Reference proteome</keyword>
<keyword evidence="4 9" id="KW-0645">Protease</keyword>
<evidence type="ECO:0000256" key="2">
    <source>
        <dbReference type="ARBA" id="ARBA00006040"/>
    </source>
</evidence>
<dbReference type="PANTHER" id="PTHR11804:SF84">
    <property type="entry name" value="SACCHAROLYSIN"/>
    <property type="match status" value="1"/>
</dbReference>
<evidence type="ECO:0000313" key="13">
    <source>
        <dbReference type="EMBL" id="KAJ2894488.1"/>
    </source>
</evidence>
<gene>
    <name evidence="13" type="ORF">MKZ38_007509</name>
</gene>
<dbReference type="GO" id="GO:0004222">
    <property type="term" value="F:metalloendopeptidase activity"/>
    <property type="evidence" value="ECO:0007669"/>
    <property type="project" value="InterPro"/>
</dbReference>
<dbReference type="AlphaFoldDB" id="A0AAD5WP37"/>
<dbReference type="Proteomes" id="UP001201980">
    <property type="component" value="Unassembled WGS sequence"/>
</dbReference>
<dbReference type="PANTHER" id="PTHR11804">
    <property type="entry name" value="PROTEASE M3 THIMET OLIGOPEPTIDASE-RELATED"/>
    <property type="match status" value="1"/>
</dbReference>